<dbReference type="EMBL" id="OZ034822">
    <property type="protein sequence ID" value="CAL1410887.1"/>
    <property type="molecule type" value="Genomic_DNA"/>
</dbReference>
<feature type="domain" description="Reverse transcriptase Ty1/copia-type" evidence="1">
    <location>
        <begin position="31"/>
        <end position="115"/>
    </location>
</feature>
<dbReference type="AlphaFoldDB" id="A0AAV2GKX9"/>
<name>A0AAV2GKX9_9ROSI</name>
<proteinExistence type="predicted"/>
<organism evidence="2 3">
    <name type="scientific">Linum trigynum</name>
    <dbReference type="NCBI Taxonomy" id="586398"/>
    <lineage>
        <taxon>Eukaryota</taxon>
        <taxon>Viridiplantae</taxon>
        <taxon>Streptophyta</taxon>
        <taxon>Embryophyta</taxon>
        <taxon>Tracheophyta</taxon>
        <taxon>Spermatophyta</taxon>
        <taxon>Magnoliopsida</taxon>
        <taxon>eudicotyledons</taxon>
        <taxon>Gunneridae</taxon>
        <taxon>Pentapetalae</taxon>
        <taxon>rosids</taxon>
        <taxon>fabids</taxon>
        <taxon>Malpighiales</taxon>
        <taxon>Linaceae</taxon>
        <taxon>Linum</taxon>
    </lineage>
</organism>
<keyword evidence="3" id="KW-1185">Reference proteome</keyword>
<dbReference type="Pfam" id="PF07727">
    <property type="entry name" value="RVT_2"/>
    <property type="match status" value="1"/>
</dbReference>
<protein>
    <recommendedName>
        <fullName evidence="1">Reverse transcriptase Ty1/copia-type domain-containing protein</fullName>
    </recommendedName>
</protein>
<evidence type="ECO:0000313" key="3">
    <source>
        <dbReference type="Proteomes" id="UP001497516"/>
    </source>
</evidence>
<dbReference type="Proteomes" id="UP001497516">
    <property type="component" value="Chromosome 9"/>
</dbReference>
<sequence length="122" mass="13947">MEVVPTSVAEALGNPCWVAAMRAEIRALIANRTWSLVSLPVSTNIVDYRWVFRIKRQPDGSIDRFKARLISQGYTQCPDIDSHETYNPVLKPVTIRTVFSIALSQWWPILQFDVNNVSDRDL</sequence>
<dbReference type="InterPro" id="IPR013103">
    <property type="entry name" value="RVT_2"/>
</dbReference>
<reference evidence="2 3" key="1">
    <citation type="submission" date="2024-04" db="EMBL/GenBank/DDBJ databases">
        <authorList>
            <person name="Fracassetti M."/>
        </authorList>
    </citation>
    <scope>NUCLEOTIDE SEQUENCE [LARGE SCALE GENOMIC DNA]</scope>
</reference>
<evidence type="ECO:0000259" key="1">
    <source>
        <dbReference type="Pfam" id="PF07727"/>
    </source>
</evidence>
<gene>
    <name evidence="2" type="ORF">LTRI10_LOCUS50273</name>
</gene>
<evidence type="ECO:0000313" key="2">
    <source>
        <dbReference type="EMBL" id="CAL1410887.1"/>
    </source>
</evidence>
<accession>A0AAV2GKX9</accession>